<feature type="region of interest" description="Disordered" evidence="1">
    <location>
        <begin position="1"/>
        <end position="93"/>
    </location>
</feature>
<dbReference type="EnsemblMetazoa" id="CapteT217232">
    <property type="protein sequence ID" value="CapteP217232"/>
    <property type="gene ID" value="CapteG217232"/>
</dbReference>
<reference evidence="4" key="1">
    <citation type="submission" date="2012-12" db="EMBL/GenBank/DDBJ databases">
        <authorList>
            <person name="Hellsten U."/>
            <person name="Grimwood J."/>
            <person name="Chapman J.A."/>
            <person name="Shapiro H."/>
            <person name="Aerts A."/>
            <person name="Otillar R.P."/>
            <person name="Terry A.Y."/>
            <person name="Boore J.L."/>
            <person name="Simakov O."/>
            <person name="Marletaz F."/>
            <person name="Cho S.-J."/>
            <person name="Edsinger-Gonzales E."/>
            <person name="Havlak P."/>
            <person name="Kuo D.-H."/>
            <person name="Larsson T."/>
            <person name="Lv J."/>
            <person name="Arendt D."/>
            <person name="Savage R."/>
            <person name="Osoegawa K."/>
            <person name="de Jong P."/>
            <person name="Lindberg D.R."/>
            <person name="Seaver E.C."/>
            <person name="Weisblat D.A."/>
            <person name="Putnam N.H."/>
            <person name="Grigoriev I.V."/>
            <person name="Rokhsar D.S."/>
        </authorList>
    </citation>
    <scope>NUCLEOTIDE SEQUENCE</scope>
    <source>
        <strain evidence="4">I ESC-2004</strain>
    </source>
</reference>
<evidence type="ECO:0000313" key="4">
    <source>
        <dbReference type="Proteomes" id="UP000014760"/>
    </source>
</evidence>
<proteinExistence type="predicted"/>
<dbReference type="EMBL" id="KB310746">
    <property type="protein sequence ID" value="ELT90863.1"/>
    <property type="molecule type" value="Genomic_DNA"/>
</dbReference>
<evidence type="ECO:0000256" key="1">
    <source>
        <dbReference type="SAM" id="MobiDB-lite"/>
    </source>
</evidence>
<name>R7TAW3_CAPTE</name>
<reference evidence="3" key="3">
    <citation type="submission" date="2015-06" db="UniProtKB">
        <authorList>
            <consortium name="EnsemblMetazoa"/>
        </authorList>
    </citation>
    <scope>IDENTIFICATION</scope>
</reference>
<evidence type="ECO:0000313" key="3">
    <source>
        <dbReference type="EnsemblMetazoa" id="CapteP217232"/>
    </source>
</evidence>
<accession>R7TAW3</accession>
<feature type="compositionally biased region" description="Polar residues" evidence="1">
    <location>
        <begin position="18"/>
        <end position="49"/>
    </location>
</feature>
<sequence>MGNEQGKEVNDDLGETSAAESSNKMSFLNETTNFVNNTIRKLSNPNADQANMPADGEKGGSASEVKASSPKDNPTMDNSPTDAGSPGLNEETDFANINGEAAPATDKFNSKLKQTVLALNALRGTGDECHAFVVTNQRGQRLAGYHWKPRAFKIGGKKVRMPGGPSSSNLSVFSLLLCNSLPAGTINFLTINMFKYRLNKSYKYYPLKFNDTNI</sequence>
<gene>
    <name evidence="2" type="ORF">CAPTEDRAFT_217232</name>
</gene>
<feature type="compositionally biased region" description="Basic and acidic residues" evidence="1">
    <location>
        <begin position="1"/>
        <end position="10"/>
    </location>
</feature>
<reference evidence="2 4" key="2">
    <citation type="journal article" date="2013" name="Nature">
        <title>Insights into bilaterian evolution from three spiralian genomes.</title>
        <authorList>
            <person name="Simakov O."/>
            <person name="Marletaz F."/>
            <person name="Cho S.J."/>
            <person name="Edsinger-Gonzales E."/>
            <person name="Havlak P."/>
            <person name="Hellsten U."/>
            <person name="Kuo D.H."/>
            <person name="Larsson T."/>
            <person name="Lv J."/>
            <person name="Arendt D."/>
            <person name="Savage R."/>
            <person name="Osoegawa K."/>
            <person name="de Jong P."/>
            <person name="Grimwood J."/>
            <person name="Chapman J.A."/>
            <person name="Shapiro H."/>
            <person name="Aerts A."/>
            <person name="Otillar R.P."/>
            <person name="Terry A.Y."/>
            <person name="Boore J.L."/>
            <person name="Grigoriev I.V."/>
            <person name="Lindberg D.R."/>
            <person name="Seaver E.C."/>
            <person name="Weisblat D.A."/>
            <person name="Putnam N.H."/>
            <person name="Rokhsar D.S."/>
        </authorList>
    </citation>
    <scope>NUCLEOTIDE SEQUENCE</scope>
    <source>
        <strain evidence="2 4">I ESC-2004</strain>
    </source>
</reference>
<protein>
    <submittedName>
        <fullName evidence="2 3">Uncharacterized protein</fullName>
    </submittedName>
</protein>
<dbReference type="AlphaFoldDB" id="R7TAW3"/>
<dbReference type="Proteomes" id="UP000014760">
    <property type="component" value="Unassembled WGS sequence"/>
</dbReference>
<keyword evidence="4" id="KW-1185">Reference proteome</keyword>
<dbReference type="HOGENOM" id="CLU_1290061_0_0_1"/>
<dbReference type="EMBL" id="AMQN01014106">
    <property type="status" value="NOT_ANNOTATED_CDS"/>
    <property type="molecule type" value="Genomic_DNA"/>
</dbReference>
<organism evidence="2">
    <name type="scientific">Capitella teleta</name>
    <name type="common">Polychaete worm</name>
    <dbReference type="NCBI Taxonomy" id="283909"/>
    <lineage>
        <taxon>Eukaryota</taxon>
        <taxon>Metazoa</taxon>
        <taxon>Spiralia</taxon>
        <taxon>Lophotrochozoa</taxon>
        <taxon>Annelida</taxon>
        <taxon>Polychaeta</taxon>
        <taxon>Sedentaria</taxon>
        <taxon>Scolecida</taxon>
        <taxon>Capitellidae</taxon>
        <taxon>Capitella</taxon>
    </lineage>
</organism>
<evidence type="ECO:0000313" key="2">
    <source>
        <dbReference type="EMBL" id="ELT90863.1"/>
    </source>
</evidence>
<feature type="compositionally biased region" description="Polar residues" evidence="1">
    <location>
        <begin position="70"/>
        <end position="82"/>
    </location>
</feature>